<dbReference type="Gene3D" id="1.10.1200.10">
    <property type="entry name" value="ACP-like"/>
    <property type="match status" value="1"/>
</dbReference>
<sequence>MTLKRLATAVRRTRRPVRRGRAAPREQVGYARERRHVARVHPRRPAPGGAPAPVRPDGTYLITGGTGGLGLEAARTLHAAGARHLVLVGRGAPGAETARGITRLRDAGACVRTFTADAADLESMTAAFDAVGREAELPPLAAVLHLAGALDDGALLLQTRDRVRRAMAAKAVGAWNLHLLTRDTDLDALVLYSSASALLGTPGQAGYAAGNAFLDGLASYRNALGAPTAAVQWGSWAGTGMSHRAGLDEDLERSGEGTIPVEEGGAALLGLLAERPFADPVAVLPTDWRRLADHAADTLPSLLPLLPDRPPAGAAARPADFRAALDAARGEERRALLVREVRRQVGTVLGRAEEVDGDGDLFANGLDSLTAIRLRHGLQQAARVGLPQAVVFEHPTIDALAGHLLRAVDGDGGAEEDGEEGSAC</sequence>
<dbReference type="InterPro" id="IPR057326">
    <property type="entry name" value="KR_dom"/>
</dbReference>
<dbReference type="Pfam" id="PF08659">
    <property type="entry name" value="KR"/>
    <property type="match status" value="1"/>
</dbReference>
<keyword evidence="6" id="KW-1185">Reference proteome</keyword>
<reference evidence="5" key="1">
    <citation type="submission" date="2023-01" db="EMBL/GenBank/DDBJ databases">
        <title>Draft genome sequence of Nocardiopsis sp. LSu2-4 isolated from halophytes.</title>
        <authorList>
            <person name="Duangmal K."/>
            <person name="Chantavorakit T."/>
        </authorList>
    </citation>
    <scope>NUCLEOTIDE SEQUENCE</scope>
    <source>
        <strain evidence="5">LSu2-4</strain>
    </source>
</reference>
<feature type="region of interest" description="Disordered" evidence="3">
    <location>
        <begin position="36"/>
        <end position="57"/>
    </location>
</feature>
<dbReference type="EMBL" id="JAQFWP010000032">
    <property type="protein sequence ID" value="MDA2806289.1"/>
    <property type="molecule type" value="Genomic_DNA"/>
</dbReference>
<dbReference type="PANTHER" id="PTHR43775">
    <property type="entry name" value="FATTY ACID SYNTHASE"/>
    <property type="match status" value="1"/>
</dbReference>
<keyword evidence="2" id="KW-0597">Phosphoprotein</keyword>
<evidence type="ECO:0000259" key="4">
    <source>
        <dbReference type="PROSITE" id="PS50075"/>
    </source>
</evidence>
<dbReference type="SUPFAM" id="SSF47336">
    <property type="entry name" value="ACP-like"/>
    <property type="match status" value="1"/>
</dbReference>
<gene>
    <name evidence="5" type="ORF">O4U47_17390</name>
</gene>
<dbReference type="InterPro" id="IPR050091">
    <property type="entry name" value="PKS_NRPS_Biosynth_Enz"/>
</dbReference>
<organism evidence="5 6">
    <name type="scientific">Nocardiopsis suaedae</name>
    <dbReference type="NCBI Taxonomy" id="3018444"/>
    <lineage>
        <taxon>Bacteria</taxon>
        <taxon>Bacillati</taxon>
        <taxon>Actinomycetota</taxon>
        <taxon>Actinomycetes</taxon>
        <taxon>Streptosporangiales</taxon>
        <taxon>Nocardiopsidaceae</taxon>
        <taxon>Nocardiopsis</taxon>
    </lineage>
</organism>
<dbReference type="RefSeq" id="WP_270678929.1">
    <property type="nucleotide sequence ID" value="NZ_JAQFWP010000032.1"/>
</dbReference>
<evidence type="ECO:0000256" key="3">
    <source>
        <dbReference type="SAM" id="MobiDB-lite"/>
    </source>
</evidence>
<name>A0ABT4TNM0_9ACTN</name>
<protein>
    <submittedName>
        <fullName evidence="5">Beta-ketoacyl reductase</fullName>
    </submittedName>
</protein>
<evidence type="ECO:0000256" key="2">
    <source>
        <dbReference type="ARBA" id="ARBA00022553"/>
    </source>
</evidence>
<evidence type="ECO:0000256" key="1">
    <source>
        <dbReference type="ARBA" id="ARBA00022450"/>
    </source>
</evidence>
<keyword evidence="1" id="KW-0596">Phosphopantetheine</keyword>
<evidence type="ECO:0000313" key="5">
    <source>
        <dbReference type="EMBL" id="MDA2806289.1"/>
    </source>
</evidence>
<dbReference type="Pfam" id="PF00550">
    <property type="entry name" value="PP-binding"/>
    <property type="match status" value="1"/>
</dbReference>
<dbReference type="PANTHER" id="PTHR43775:SF37">
    <property type="entry name" value="SI:DKEY-61P9.11"/>
    <property type="match status" value="1"/>
</dbReference>
<dbReference type="Proteomes" id="UP001165685">
    <property type="component" value="Unassembled WGS sequence"/>
</dbReference>
<dbReference type="Gene3D" id="3.40.50.720">
    <property type="entry name" value="NAD(P)-binding Rossmann-like Domain"/>
    <property type="match status" value="1"/>
</dbReference>
<feature type="domain" description="Carrier" evidence="4">
    <location>
        <begin position="332"/>
        <end position="408"/>
    </location>
</feature>
<evidence type="ECO:0000313" key="6">
    <source>
        <dbReference type="Proteomes" id="UP001165685"/>
    </source>
</evidence>
<dbReference type="SMART" id="SM00822">
    <property type="entry name" value="PKS_KR"/>
    <property type="match status" value="1"/>
</dbReference>
<proteinExistence type="predicted"/>
<accession>A0ABT4TNM0</accession>
<dbReference type="InterPro" id="IPR036291">
    <property type="entry name" value="NAD(P)-bd_dom_sf"/>
</dbReference>
<comment type="caution">
    <text evidence="5">The sequence shown here is derived from an EMBL/GenBank/DDBJ whole genome shotgun (WGS) entry which is preliminary data.</text>
</comment>
<dbReference type="InterPro" id="IPR020806">
    <property type="entry name" value="PKS_PP-bd"/>
</dbReference>
<dbReference type="SMART" id="SM00823">
    <property type="entry name" value="PKS_PP"/>
    <property type="match status" value="1"/>
</dbReference>
<dbReference type="PROSITE" id="PS50075">
    <property type="entry name" value="CARRIER"/>
    <property type="match status" value="1"/>
</dbReference>
<dbReference type="InterPro" id="IPR036736">
    <property type="entry name" value="ACP-like_sf"/>
</dbReference>
<dbReference type="InterPro" id="IPR009081">
    <property type="entry name" value="PP-bd_ACP"/>
</dbReference>
<dbReference type="SUPFAM" id="SSF51735">
    <property type="entry name" value="NAD(P)-binding Rossmann-fold domains"/>
    <property type="match status" value="1"/>
</dbReference>
<dbReference type="InterPro" id="IPR013968">
    <property type="entry name" value="PKS_KR"/>
</dbReference>